<comment type="catalytic activity">
    <reaction evidence="7 8">
        <text>(2S)-4-acetamido-2-aminobutanoate = L-ectoine + H2O</text>
        <dbReference type="Rhea" id="RHEA:17281"/>
        <dbReference type="ChEBI" id="CHEBI:15377"/>
        <dbReference type="ChEBI" id="CHEBI:58515"/>
        <dbReference type="ChEBI" id="CHEBI:58929"/>
        <dbReference type="EC" id="4.2.1.108"/>
    </reaction>
</comment>
<accession>A0A1M6PS77</accession>
<dbReference type="UniPathway" id="UPA00067">
    <property type="reaction ID" value="UER00123"/>
</dbReference>
<comment type="pathway">
    <text evidence="1 8">Amine and polyamine biosynthesis; ectoine biosynthesis; L-ectoine from L-aspartate 4-semialdehyde: step 3/3.</text>
</comment>
<comment type="similarity">
    <text evidence="2 8">Belongs to the ectoine synthase family.</text>
</comment>
<organism evidence="9 10">
    <name type="scientific">Desulfatibacillum alkenivorans DSM 16219</name>
    <dbReference type="NCBI Taxonomy" id="1121393"/>
    <lineage>
        <taxon>Bacteria</taxon>
        <taxon>Pseudomonadati</taxon>
        <taxon>Thermodesulfobacteriota</taxon>
        <taxon>Desulfobacteria</taxon>
        <taxon>Desulfobacterales</taxon>
        <taxon>Desulfatibacillaceae</taxon>
        <taxon>Desulfatibacillum</taxon>
    </lineage>
</organism>
<evidence type="ECO:0000256" key="8">
    <source>
        <dbReference type="HAMAP-Rule" id="MF_01255"/>
    </source>
</evidence>
<name>A0A1M6PS77_9BACT</name>
<dbReference type="HAMAP" id="MF_01255">
    <property type="entry name" value="Ectoine_synth"/>
    <property type="match status" value="1"/>
</dbReference>
<protein>
    <recommendedName>
        <fullName evidence="4 8">L-ectoine synthase</fullName>
        <ecNumber evidence="3 8">4.2.1.108</ecNumber>
    </recommendedName>
    <alternativeName>
        <fullName evidence="6 8">N-acetyldiaminobutyrate dehydratase</fullName>
    </alternativeName>
</protein>
<dbReference type="PANTHER" id="PTHR39289:SF1">
    <property type="entry name" value="L-ECTOINE SYNTHASE"/>
    <property type="match status" value="1"/>
</dbReference>
<evidence type="ECO:0000313" key="10">
    <source>
        <dbReference type="Proteomes" id="UP000183994"/>
    </source>
</evidence>
<evidence type="ECO:0000256" key="3">
    <source>
        <dbReference type="ARBA" id="ARBA00013192"/>
    </source>
</evidence>
<dbReference type="InterPro" id="IPR011051">
    <property type="entry name" value="RmlC_Cupin_sf"/>
</dbReference>
<dbReference type="EC" id="4.2.1.108" evidence="3 8"/>
<dbReference type="InterPro" id="IPR014710">
    <property type="entry name" value="RmlC-like_jellyroll"/>
</dbReference>
<dbReference type="CDD" id="cd06978">
    <property type="entry name" value="cupin_EctC"/>
    <property type="match status" value="1"/>
</dbReference>
<keyword evidence="5 8" id="KW-0456">Lyase</keyword>
<sequence length="130" mass="14639">MLVRQLDDILGTDADVKGETGTWASRRLLLKKDGMGFSLHDTIIYPGTETHLWYKNHLEAVYCIHGKGEIELVPSGELIPIKPGTMYALDKHDEHLLRASEELRLVCVFNPPLTGREDHDEDGAYPVLDD</sequence>
<evidence type="ECO:0000313" key="9">
    <source>
        <dbReference type="EMBL" id="SHK10803.1"/>
    </source>
</evidence>
<evidence type="ECO:0000256" key="1">
    <source>
        <dbReference type="ARBA" id="ARBA00005181"/>
    </source>
</evidence>
<dbReference type="PANTHER" id="PTHR39289">
    <property type="match status" value="1"/>
</dbReference>
<dbReference type="EMBL" id="FQZU01000018">
    <property type="protein sequence ID" value="SHK10803.1"/>
    <property type="molecule type" value="Genomic_DNA"/>
</dbReference>
<dbReference type="InterPro" id="IPR010462">
    <property type="entry name" value="Ectoine_synth"/>
</dbReference>
<evidence type="ECO:0000256" key="4">
    <source>
        <dbReference type="ARBA" id="ARBA00019707"/>
    </source>
</evidence>
<evidence type="ECO:0000256" key="5">
    <source>
        <dbReference type="ARBA" id="ARBA00023239"/>
    </source>
</evidence>
<dbReference type="GO" id="GO:0033990">
    <property type="term" value="F:ectoine synthase activity"/>
    <property type="evidence" value="ECO:0007669"/>
    <property type="project" value="UniProtKB-EC"/>
</dbReference>
<evidence type="ECO:0000256" key="7">
    <source>
        <dbReference type="ARBA" id="ARBA00048714"/>
    </source>
</evidence>
<dbReference type="Gene3D" id="2.60.120.10">
    <property type="entry name" value="Jelly Rolls"/>
    <property type="match status" value="1"/>
</dbReference>
<proteinExistence type="inferred from homology"/>
<evidence type="ECO:0000256" key="6">
    <source>
        <dbReference type="ARBA" id="ARBA00033271"/>
    </source>
</evidence>
<dbReference type="SUPFAM" id="SSF51182">
    <property type="entry name" value="RmlC-like cupins"/>
    <property type="match status" value="1"/>
</dbReference>
<reference evidence="10" key="1">
    <citation type="submission" date="2016-11" db="EMBL/GenBank/DDBJ databases">
        <authorList>
            <person name="Varghese N."/>
            <person name="Submissions S."/>
        </authorList>
    </citation>
    <scope>NUCLEOTIDE SEQUENCE [LARGE SCALE GENOMIC DNA]</scope>
    <source>
        <strain evidence="10">DSM 16219</strain>
    </source>
</reference>
<gene>
    <name evidence="8" type="primary">ectC</name>
    <name evidence="9" type="ORF">SAMN02745216_02886</name>
</gene>
<dbReference type="RefSeq" id="WP_073476875.1">
    <property type="nucleotide sequence ID" value="NZ_FQZU01000018.1"/>
</dbReference>
<keyword evidence="10" id="KW-1185">Reference proteome</keyword>
<dbReference type="GO" id="GO:0019491">
    <property type="term" value="P:ectoine biosynthetic process"/>
    <property type="evidence" value="ECO:0007669"/>
    <property type="project" value="UniProtKB-UniRule"/>
</dbReference>
<dbReference type="AlphaFoldDB" id="A0A1M6PS77"/>
<dbReference type="Proteomes" id="UP000183994">
    <property type="component" value="Unassembled WGS sequence"/>
</dbReference>
<evidence type="ECO:0000256" key="2">
    <source>
        <dbReference type="ARBA" id="ARBA00009637"/>
    </source>
</evidence>
<dbReference type="Pfam" id="PF06339">
    <property type="entry name" value="Ectoine_synth"/>
    <property type="match status" value="1"/>
</dbReference>
<comment type="function">
    <text evidence="8">Catalyzes the circularization of gamma-N-acetyl-alpha,gamma-diaminobutyric acid (ADABA) to ectoine (1,4,5,6-tetrahydro-2-methyl-4-pyrimidine carboxylic acid), which is an excellent osmoprotectant.</text>
</comment>
<dbReference type="NCBIfam" id="NF009806">
    <property type="entry name" value="PRK13290.1"/>
    <property type="match status" value="1"/>
</dbReference>
<dbReference type="STRING" id="1121393.SAMN02745216_02886"/>
<dbReference type="OrthoDB" id="9801830at2"/>